<dbReference type="Gramene" id="TVU04951">
    <property type="protein sequence ID" value="TVU04951"/>
    <property type="gene ID" value="EJB05_48096"/>
</dbReference>
<dbReference type="EMBL" id="RWGY01000051">
    <property type="protein sequence ID" value="TVU04951.1"/>
    <property type="molecule type" value="Genomic_DNA"/>
</dbReference>
<comment type="caution">
    <text evidence="1">The sequence shown here is derived from an EMBL/GenBank/DDBJ whole genome shotgun (WGS) entry which is preliminary data.</text>
</comment>
<dbReference type="AlphaFoldDB" id="A0A5J9T279"/>
<sequence length="71" mass="8204">MEYLMPVSCEVLNFPDYFVQLLGPVQHSKRNELAVQHVQKLREGTSGKVTSKLKELNIHSFVKSRNRSEMT</sequence>
<evidence type="ECO:0000313" key="1">
    <source>
        <dbReference type="EMBL" id="TVU04951.1"/>
    </source>
</evidence>
<dbReference type="Proteomes" id="UP000324897">
    <property type="component" value="Unassembled WGS sequence"/>
</dbReference>
<evidence type="ECO:0000313" key="2">
    <source>
        <dbReference type="Proteomes" id="UP000324897"/>
    </source>
</evidence>
<keyword evidence="2" id="KW-1185">Reference proteome</keyword>
<reference evidence="1 2" key="1">
    <citation type="journal article" date="2019" name="Sci. Rep.">
        <title>A high-quality genome of Eragrostis curvula grass provides insights into Poaceae evolution and supports new strategies to enhance forage quality.</title>
        <authorList>
            <person name="Carballo J."/>
            <person name="Santos B.A.C.M."/>
            <person name="Zappacosta D."/>
            <person name="Garbus I."/>
            <person name="Selva J.P."/>
            <person name="Gallo C.A."/>
            <person name="Diaz A."/>
            <person name="Albertini E."/>
            <person name="Caccamo M."/>
            <person name="Echenique V."/>
        </authorList>
    </citation>
    <scope>NUCLEOTIDE SEQUENCE [LARGE SCALE GENOMIC DNA]</scope>
    <source>
        <strain evidence="2">cv. Victoria</strain>
        <tissue evidence="1">Leaf</tissue>
    </source>
</reference>
<name>A0A5J9T279_9POAL</name>
<accession>A0A5J9T279</accession>
<gene>
    <name evidence="1" type="ORF">EJB05_48096</name>
</gene>
<proteinExistence type="predicted"/>
<organism evidence="1 2">
    <name type="scientific">Eragrostis curvula</name>
    <name type="common">weeping love grass</name>
    <dbReference type="NCBI Taxonomy" id="38414"/>
    <lineage>
        <taxon>Eukaryota</taxon>
        <taxon>Viridiplantae</taxon>
        <taxon>Streptophyta</taxon>
        <taxon>Embryophyta</taxon>
        <taxon>Tracheophyta</taxon>
        <taxon>Spermatophyta</taxon>
        <taxon>Magnoliopsida</taxon>
        <taxon>Liliopsida</taxon>
        <taxon>Poales</taxon>
        <taxon>Poaceae</taxon>
        <taxon>PACMAD clade</taxon>
        <taxon>Chloridoideae</taxon>
        <taxon>Eragrostideae</taxon>
        <taxon>Eragrostidinae</taxon>
        <taxon>Eragrostis</taxon>
    </lineage>
</organism>
<protein>
    <submittedName>
        <fullName evidence="1">Uncharacterized protein</fullName>
    </submittedName>
</protein>